<evidence type="ECO:0000256" key="5">
    <source>
        <dbReference type="ARBA" id="ARBA00022927"/>
    </source>
</evidence>
<dbReference type="GO" id="GO:0043001">
    <property type="term" value="P:Golgi to plasma membrane protein transport"/>
    <property type="evidence" value="ECO:0007669"/>
    <property type="project" value="TreeGrafter"/>
</dbReference>
<evidence type="ECO:0008006" key="12">
    <source>
        <dbReference type="Google" id="ProtNLM"/>
    </source>
</evidence>
<dbReference type="GO" id="GO:0034067">
    <property type="term" value="P:protein localization to Golgi apparatus"/>
    <property type="evidence" value="ECO:0007669"/>
    <property type="project" value="TreeGrafter"/>
</dbReference>
<dbReference type="Proteomes" id="UP001489004">
    <property type="component" value="Unassembled WGS sequence"/>
</dbReference>
<evidence type="ECO:0000256" key="1">
    <source>
        <dbReference type="ARBA" id="ARBA00004653"/>
    </source>
</evidence>
<evidence type="ECO:0000256" key="7">
    <source>
        <dbReference type="ARBA" id="ARBA00023034"/>
    </source>
</evidence>
<evidence type="ECO:0000256" key="8">
    <source>
        <dbReference type="ARBA" id="ARBA00023136"/>
    </source>
</evidence>
<evidence type="ECO:0000256" key="9">
    <source>
        <dbReference type="SAM" id="Phobius"/>
    </source>
</evidence>
<dbReference type="EMBL" id="JALJOR010000003">
    <property type="protein sequence ID" value="KAK9820508.1"/>
    <property type="molecule type" value="Genomic_DNA"/>
</dbReference>
<dbReference type="PANTHER" id="PTHR12952">
    <property type="entry name" value="SYS1"/>
    <property type="match status" value="1"/>
</dbReference>
<sequence>MFYGSQGWDPVLIVAQICTVQCLHYLSLGVFLWLLCGPYVGHLTLQQLFVSNFTSFHSFVGWMAVLASLVNSLASAVYLMFVVERAKKCLDFAATIYIIHLACCCIYKGFPTSVDWWAVNITAMIVTALLGEFLCMHREMQDIPIGSWRSRRSGTTESQIPLTSIASTPMSAFRNTIFGQPNPANTASSRSLTAASAKASIADAQV</sequence>
<keyword evidence="6 9" id="KW-1133">Transmembrane helix</keyword>
<dbReference type="GO" id="GO:0000139">
    <property type="term" value="C:Golgi membrane"/>
    <property type="evidence" value="ECO:0007669"/>
    <property type="project" value="UniProtKB-SubCell"/>
</dbReference>
<feature type="transmembrane region" description="Helical" evidence="9">
    <location>
        <begin position="90"/>
        <end position="110"/>
    </location>
</feature>
<keyword evidence="5" id="KW-0653">Protein transport</keyword>
<dbReference type="PANTHER" id="PTHR12952:SF0">
    <property type="entry name" value="PROTEIN SYS1 HOMOLOG"/>
    <property type="match status" value="1"/>
</dbReference>
<organism evidence="10 11">
    <name type="scientific">[Myrmecia] bisecta</name>
    <dbReference type="NCBI Taxonomy" id="41462"/>
    <lineage>
        <taxon>Eukaryota</taxon>
        <taxon>Viridiplantae</taxon>
        <taxon>Chlorophyta</taxon>
        <taxon>core chlorophytes</taxon>
        <taxon>Trebouxiophyceae</taxon>
        <taxon>Trebouxiales</taxon>
        <taxon>Trebouxiaceae</taxon>
        <taxon>Myrmecia</taxon>
    </lineage>
</organism>
<comment type="similarity">
    <text evidence="2">Belongs to the SYS1 family.</text>
</comment>
<dbReference type="AlphaFoldDB" id="A0AAW1QGC6"/>
<keyword evidence="8 9" id="KW-0472">Membrane</keyword>
<dbReference type="GO" id="GO:0006895">
    <property type="term" value="P:Golgi to endosome transport"/>
    <property type="evidence" value="ECO:0007669"/>
    <property type="project" value="TreeGrafter"/>
</dbReference>
<evidence type="ECO:0000256" key="4">
    <source>
        <dbReference type="ARBA" id="ARBA00022692"/>
    </source>
</evidence>
<keyword evidence="7" id="KW-0333">Golgi apparatus</keyword>
<keyword evidence="11" id="KW-1185">Reference proteome</keyword>
<dbReference type="GO" id="GO:0005829">
    <property type="term" value="C:cytosol"/>
    <property type="evidence" value="ECO:0007669"/>
    <property type="project" value="GOC"/>
</dbReference>
<proteinExistence type="inferred from homology"/>
<dbReference type="Pfam" id="PF09801">
    <property type="entry name" value="SYS1"/>
    <property type="match status" value="1"/>
</dbReference>
<gene>
    <name evidence="10" type="ORF">WJX72_011107</name>
</gene>
<feature type="transmembrane region" description="Helical" evidence="9">
    <location>
        <begin position="60"/>
        <end position="83"/>
    </location>
</feature>
<accession>A0AAW1QGC6</accession>
<comment type="subcellular location">
    <subcellularLocation>
        <location evidence="1">Golgi apparatus membrane</location>
        <topology evidence="1">Multi-pass membrane protein</topology>
    </subcellularLocation>
</comment>
<comment type="caution">
    <text evidence="10">The sequence shown here is derived from an EMBL/GenBank/DDBJ whole genome shotgun (WGS) entry which is preliminary data.</text>
</comment>
<evidence type="ECO:0000256" key="2">
    <source>
        <dbReference type="ARBA" id="ARBA00008160"/>
    </source>
</evidence>
<feature type="transmembrane region" description="Helical" evidence="9">
    <location>
        <begin position="12"/>
        <end position="40"/>
    </location>
</feature>
<evidence type="ECO:0000313" key="11">
    <source>
        <dbReference type="Proteomes" id="UP001489004"/>
    </source>
</evidence>
<dbReference type="InterPro" id="IPR019185">
    <property type="entry name" value="Integral_membrane_SYS1-rel"/>
</dbReference>
<evidence type="ECO:0000256" key="6">
    <source>
        <dbReference type="ARBA" id="ARBA00022989"/>
    </source>
</evidence>
<feature type="transmembrane region" description="Helical" evidence="9">
    <location>
        <begin position="116"/>
        <end position="135"/>
    </location>
</feature>
<name>A0AAW1QGC6_9CHLO</name>
<reference evidence="10 11" key="1">
    <citation type="journal article" date="2024" name="Nat. Commun.">
        <title>Phylogenomics reveals the evolutionary origins of lichenization in chlorophyte algae.</title>
        <authorList>
            <person name="Puginier C."/>
            <person name="Libourel C."/>
            <person name="Otte J."/>
            <person name="Skaloud P."/>
            <person name="Haon M."/>
            <person name="Grisel S."/>
            <person name="Petersen M."/>
            <person name="Berrin J.G."/>
            <person name="Delaux P.M."/>
            <person name="Dal Grande F."/>
            <person name="Keller J."/>
        </authorList>
    </citation>
    <scope>NUCLEOTIDE SEQUENCE [LARGE SCALE GENOMIC DNA]</scope>
    <source>
        <strain evidence="10 11">SAG 2043</strain>
    </source>
</reference>
<protein>
    <recommendedName>
        <fullName evidence="12">Protein SYS1 homolog</fullName>
    </recommendedName>
</protein>
<evidence type="ECO:0000256" key="3">
    <source>
        <dbReference type="ARBA" id="ARBA00022448"/>
    </source>
</evidence>
<dbReference type="GO" id="GO:0005802">
    <property type="term" value="C:trans-Golgi network"/>
    <property type="evidence" value="ECO:0007669"/>
    <property type="project" value="TreeGrafter"/>
</dbReference>
<keyword evidence="3" id="KW-0813">Transport</keyword>
<keyword evidence="4 9" id="KW-0812">Transmembrane</keyword>
<evidence type="ECO:0000313" key="10">
    <source>
        <dbReference type="EMBL" id="KAK9820508.1"/>
    </source>
</evidence>